<dbReference type="EC" id="3.1.-.-" evidence="9"/>
<evidence type="ECO:0000313" key="10">
    <source>
        <dbReference type="EMBL" id="SEH08757.1"/>
    </source>
</evidence>
<evidence type="ECO:0000256" key="1">
    <source>
        <dbReference type="ARBA" id="ARBA00001946"/>
    </source>
</evidence>
<evidence type="ECO:0000256" key="9">
    <source>
        <dbReference type="HAMAP-Rule" id="MF_01471"/>
    </source>
</evidence>
<evidence type="ECO:0000256" key="4">
    <source>
        <dbReference type="ARBA" id="ARBA00022723"/>
    </source>
</evidence>
<evidence type="ECO:0000256" key="2">
    <source>
        <dbReference type="ARBA" id="ARBA00009959"/>
    </source>
</evidence>
<dbReference type="NCBIfam" id="TIGR01573">
    <property type="entry name" value="cas2"/>
    <property type="match status" value="1"/>
</dbReference>
<keyword evidence="7 9" id="KW-0460">Magnesium</keyword>
<dbReference type="Pfam" id="PF09827">
    <property type="entry name" value="CRISPR_Cas2"/>
    <property type="match status" value="1"/>
</dbReference>
<sequence length="92" mass="10736">MQAYVVCYDVTKDKIRERIAKTLKEYGDRIQYSVFEISLKNQNELDILCNRLKNIADEDTKIGFYRLCANCRQDSRTLDGERLAEMPAVVIL</sequence>
<dbReference type="RefSeq" id="WP_103922271.1">
    <property type="nucleotide sequence ID" value="NZ_FMSV02000556.1"/>
</dbReference>
<dbReference type="InterPro" id="IPR019199">
    <property type="entry name" value="Virulence_VapD/CRISPR_Cas2"/>
</dbReference>
<keyword evidence="4 9" id="KW-0479">Metal-binding</keyword>
<dbReference type="SUPFAM" id="SSF143430">
    <property type="entry name" value="TTP0101/SSO1404-like"/>
    <property type="match status" value="1"/>
</dbReference>
<dbReference type="EMBL" id="FMSV02000556">
    <property type="protein sequence ID" value="SEH08757.1"/>
    <property type="molecule type" value="Genomic_DNA"/>
</dbReference>
<proteinExistence type="inferred from homology"/>
<comment type="cofactor">
    <cofactor evidence="1 9">
        <name>Mg(2+)</name>
        <dbReference type="ChEBI" id="CHEBI:18420"/>
    </cofactor>
</comment>
<accession>A0A1H6FFF9</accession>
<dbReference type="Gene3D" id="3.30.70.240">
    <property type="match status" value="1"/>
</dbReference>
<dbReference type="Proteomes" id="UP000236724">
    <property type="component" value="Unassembled WGS sequence"/>
</dbReference>
<evidence type="ECO:0000256" key="6">
    <source>
        <dbReference type="ARBA" id="ARBA00022801"/>
    </source>
</evidence>
<dbReference type="AlphaFoldDB" id="A0A1H6FFF9"/>
<keyword evidence="11" id="KW-1185">Reference proteome</keyword>
<protein>
    <recommendedName>
        <fullName evidence="9">CRISPR-associated endoribonuclease Cas2</fullName>
        <ecNumber evidence="9">3.1.-.-</ecNumber>
    </recommendedName>
</protein>
<keyword evidence="3 9" id="KW-0540">Nuclease</keyword>
<comment type="function">
    <text evidence="9">CRISPR (clustered regularly interspaced short palindromic repeat), is an adaptive immune system that provides protection against mobile genetic elements (viruses, transposable elements and conjugative plasmids). CRISPR clusters contain sequences complementary to antecedent mobile elements and target invading nucleic acids. CRISPR clusters are transcribed and processed into CRISPR RNA (crRNA). Functions as a ssRNA-specific endoribonuclease. Involved in the integration of spacer DNA into the CRISPR cassette.</text>
</comment>
<keyword evidence="5 9" id="KW-0255">Endonuclease</keyword>
<dbReference type="CDD" id="cd09725">
    <property type="entry name" value="Cas2_I_II_III"/>
    <property type="match status" value="1"/>
</dbReference>
<keyword evidence="6 9" id="KW-0378">Hydrolase</keyword>
<name>A0A1H6FFF9_9GAMM</name>
<organism evidence="10 11">
    <name type="scientific">Candidatus Venteria ishoeyi</name>
    <dbReference type="NCBI Taxonomy" id="1899563"/>
    <lineage>
        <taxon>Bacteria</taxon>
        <taxon>Pseudomonadati</taxon>
        <taxon>Pseudomonadota</taxon>
        <taxon>Gammaproteobacteria</taxon>
        <taxon>Thiotrichales</taxon>
        <taxon>Thiotrichaceae</taxon>
        <taxon>Venteria</taxon>
    </lineage>
</organism>
<evidence type="ECO:0000256" key="3">
    <source>
        <dbReference type="ARBA" id="ARBA00022722"/>
    </source>
</evidence>
<dbReference type="GO" id="GO:0046872">
    <property type="term" value="F:metal ion binding"/>
    <property type="evidence" value="ECO:0007669"/>
    <property type="project" value="UniProtKB-UniRule"/>
</dbReference>
<evidence type="ECO:0000256" key="8">
    <source>
        <dbReference type="ARBA" id="ARBA00023118"/>
    </source>
</evidence>
<gene>
    <name evidence="10" type="primary">cas2_3</name>
    <name evidence="9" type="synonym">cas2</name>
    <name evidence="10" type="ORF">MBHS_04650</name>
</gene>
<dbReference type="GO" id="GO:0004521">
    <property type="term" value="F:RNA endonuclease activity"/>
    <property type="evidence" value="ECO:0007669"/>
    <property type="project" value="InterPro"/>
</dbReference>
<dbReference type="PANTHER" id="PTHR34405:SF3">
    <property type="entry name" value="CRISPR-ASSOCIATED ENDORIBONUCLEASE CAS2 3"/>
    <property type="match status" value="1"/>
</dbReference>
<feature type="binding site" evidence="9">
    <location>
        <position position="9"/>
    </location>
    <ligand>
        <name>Mg(2+)</name>
        <dbReference type="ChEBI" id="CHEBI:18420"/>
        <note>catalytic</note>
    </ligand>
</feature>
<comment type="similarity">
    <text evidence="2 9">Belongs to the CRISPR-associated endoribonuclease Cas2 protein family.</text>
</comment>
<dbReference type="GO" id="GO:0043571">
    <property type="term" value="P:maintenance of CRISPR repeat elements"/>
    <property type="evidence" value="ECO:0007669"/>
    <property type="project" value="UniProtKB-UniRule"/>
</dbReference>
<keyword evidence="8 9" id="KW-0051">Antiviral defense</keyword>
<dbReference type="OrthoDB" id="9798176at2"/>
<comment type="subunit">
    <text evidence="9">Homodimer, forms a heterotetramer with a Cas1 homodimer.</text>
</comment>
<dbReference type="InterPro" id="IPR021127">
    <property type="entry name" value="CRISPR_associated_Cas2"/>
</dbReference>
<evidence type="ECO:0000313" key="11">
    <source>
        <dbReference type="Proteomes" id="UP000236724"/>
    </source>
</evidence>
<dbReference type="GO" id="GO:0051607">
    <property type="term" value="P:defense response to virus"/>
    <property type="evidence" value="ECO:0007669"/>
    <property type="project" value="UniProtKB-UniRule"/>
</dbReference>
<dbReference type="PANTHER" id="PTHR34405">
    <property type="entry name" value="CRISPR-ASSOCIATED ENDORIBONUCLEASE CAS2"/>
    <property type="match status" value="1"/>
</dbReference>
<dbReference type="GO" id="GO:0016787">
    <property type="term" value="F:hydrolase activity"/>
    <property type="evidence" value="ECO:0007669"/>
    <property type="project" value="UniProtKB-KW"/>
</dbReference>
<evidence type="ECO:0000256" key="7">
    <source>
        <dbReference type="ARBA" id="ARBA00022842"/>
    </source>
</evidence>
<reference evidence="10 11" key="1">
    <citation type="submission" date="2016-10" db="EMBL/GenBank/DDBJ databases">
        <authorList>
            <person name="de Groot N.N."/>
        </authorList>
    </citation>
    <scope>NUCLEOTIDE SEQUENCE [LARGE SCALE GENOMIC DNA]</scope>
    <source>
        <strain evidence="10">MBHS1</strain>
    </source>
</reference>
<evidence type="ECO:0000256" key="5">
    <source>
        <dbReference type="ARBA" id="ARBA00022759"/>
    </source>
</evidence>
<dbReference type="HAMAP" id="MF_01471">
    <property type="entry name" value="Cas2"/>
    <property type="match status" value="1"/>
</dbReference>